<dbReference type="InterPro" id="IPR007577">
    <property type="entry name" value="GlycoTrfase_DXD_sugar-bd_CS"/>
</dbReference>
<evidence type="ECO:0000256" key="1">
    <source>
        <dbReference type="ARBA" id="ARBA00022679"/>
    </source>
</evidence>
<name>A0A0F9BAX3_9ZZZZ</name>
<dbReference type="InterPro" id="IPR051706">
    <property type="entry name" value="Glycosyltransferase_domain"/>
</dbReference>
<protein>
    <recommendedName>
        <fullName evidence="3">Alpha 1,4-glycosyltransferase domain-containing protein</fullName>
    </recommendedName>
</protein>
<dbReference type="GO" id="GO:0016020">
    <property type="term" value="C:membrane"/>
    <property type="evidence" value="ECO:0007669"/>
    <property type="project" value="GOC"/>
</dbReference>
<dbReference type="SUPFAM" id="SSF53448">
    <property type="entry name" value="Nucleotide-diphospho-sugar transferases"/>
    <property type="match status" value="1"/>
</dbReference>
<dbReference type="AlphaFoldDB" id="A0A0F9BAX3"/>
<evidence type="ECO:0008006" key="3">
    <source>
        <dbReference type="Google" id="ProtNLM"/>
    </source>
</evidence>
<sequence>MNRNLIESHFPWFLKYYDNYEYNIQRADVIRYFILWMYGGVYADTDLLCQRPLDDLLRKMNQNLAIVKSSHLDSYSNWFMISSQGNSFWPKVWDQLI</sequence>
<dbReference type="EMBL" id="LAZR01053063">
    <property type="protein sequence ID" value="KKK81571.1"/>
    <property type="molecule type" value="Genomic_DNA"/>
</dbReference>
<dbReference type="GO" id="GO:0051999">
    <property type="term" value="P:mannosyl-inositol phosphorylceramide biosynthetic process"/>
    <property type="evidence" value="ECO:0007669"/>
    <property type="project" value="TreeGrafter"/>
</dbReference>
<dbReference type="PANTHER" id="PTHR32385:SF15">
    <property type="entry name" value="INOSITOL PHOSPHOCERAMIDE MANNOSYLTRANSFERASE 1"/>
    <property type="match status" value="1"/>
</dbReference>
<feature type="non-terminal residue" evidence="2">
    <location>
        <position position="97"/>
    </location>
</feature>
<dbReference type="Pfam" id="PF04488">
    <property type="entry name" value="Gly_transf_sug"/>
    <property type="match status" value="1"/>
</dbReference>
<dbReference type="GO" id="GO:0000030">
    <property type="term" value="F:mannosyltransferase activity"/>
    <property type="evidence" value="ECO:0007669"/>
    <property type="project" value="TreeGrafter"/>
</dbReference>
<keyword evidence="1" id="KW-0808">Transferase</keyword>
<dbReference type="InterPro" id="IPR029044">
    <property type="entry name" value="Nucleotide-diphossugar_trans"/>
</dbReference>
<accession>A0A0F9BAX3</accession>
<reference evidence="2" key="1">
    <citation type="journal article" date="2015" name="Nature">
        <title>Complex archaea that bridge the gap between prokaryotes and eukaryotes.</title>
        <authorList>
            <person name="Spang A."/>
            <person name="Saw J.H."/>
            <person name="Jorgensen S.L."/>
            <person name="Zaremba-Niedzwiedzka K."/>
            <person name="Martijn J."/>
            <person name="Lind A.E."/>
            <person name="van Eijk R."/>
            <person name="Schleper C."/>
            <person name="Guy L."/>
            <person name="Ettema T.J."/>
        </authorList>
    </citation>
    <scope>NUCLEOTIDE SEQUENCE</scope>
</reference>
<comment type="caution">
    <text evidence="2">The sequence shown here is derived from an EMBL/GenBank/DDBJ whole genome shotgun (WGS) entry which is preliminary data.</text>
</comment>
<evidence type="ECO:0000313" key="2">
    <source>
        <dbReference type="EMBL" id="KKK81571.1"/>
    </source>
</evidence>
<gene>
    <name evidence="2" type="ORF">LCGC14_2812120</name>
</gene>
<organism evidence="2">
    <name type="scientific">marine sediment metagenome</name>
    <dbReference type="NCBI Taxonomy" id="412755"/>
    <lineage>
        <taxon>unclassified sequences</taxon>
        <taxon>metagenomes</taxon>
        <taxon>ecological metagenomes</taxon>
    </lineage>
</organism>
<dbReference type="PANTHER" id="PTHR32385">
    <property type="entry name" value="MANNOSYL PHOSPHORYLINOSITOL CERAMIDE SYNTHASE"/>
    <property type="match status" value="1"/>
</dbReference>
<dbReference type="Gene3D" id="3.90.550.20">
    <property type="match status" value="1"/>
</dbReference>
<proteinExistence type="predicted"/>